<gene>
    <name evidence="4" type="ORF">UCREL1_7174</name>
</gene>
<keyword evidence="2 3" id="KW-0823">Tryptophan catabolism</keyword>
<proteinExistence type="inferred from homology"/>
<comment type="function">
    <text evidence="3">Catalyzes the hydrolysis of N-formyl-L-kynurenine to L-kynurenine, the second step in the kynurenine pathway of tryptophan degradation. Kynurenine may be further oxidized to nicotinic acid, NAD(H) and NADP(H). Required for elimination of toxic metabolites.</text>
</comment>
<feature type="active site" evidence="3">
    <location>
        <position position="232"/>
    </location>
</feature>
<dbReference type="InterPro" id="IPR029058">
    <property type="entry name" value="AB_hydrolase_fold"/>
</dbReference>
<evidence type="ECO:0000313" key="4">
    <source>
        <dbReference type="EMBL" id="EMR65835.1"/>
    </source>
</evidence>
<dbReference type="GO" id="GO:0019441">
    <property type="term" value="P:L-tryptophan catabolic process to kynurenine"/>
    <property type="evidence" value="ECO:0007669"/>
    <property type="project" value="UniProtKB-UniRule"/>
</dbReference>
<evidence type="ECO:0000256" key="2">
    <source>
        <dbReference type="ARBA" id="ARBA00023079"/>
    </source>
</evidence>
<dbReference type="SUPFAM" id="SSF53474">
    <property type="entry name" value="alpha/beta-Hydrolases"/>
    <property type="match status" value="1"/>
</dbReference>
<dbReference type="UniPathway" id="UPA00333">
    <property type="reaction ID" value="UER00454"/>
</dbReference>
<comment type="subunit">
    <text evidence="3">Homodimer.</text>
</comment>
<dbReference type="PANTHER" id="PTHR48081">
    <property type="entry name" value="AB HYDROLASE SUPERFAMILY PROTEIN C4A8.06C"/>
    <property type="match status" value="1"/>
</dbReference>
<keyword evidence="5" id="KW-1185">Reference proteome</keyword>
<feature type="active site" evidence="3">
    <location>
        <position position="200"/>
    </location>
</feature>
<dbReference type="GO" id="GO:0004061">
    <property type="term" value="F:arylformamidase activity"/>
    <property type="evidence" value="ECO:0007669"/>
    <property type="project" value="UniProtKB-UniRule"/>
</dbReference>
<dbReference type="Gene3D" id="3.40.50.1820">
    <property type="entry name" value="alpha/beta hydrolase"/>
    <property type="match status" value="1"/>
</dbReference>
<evidence type="ECO:0000256" key="1">
    <source>
        <dbReference type="ARBA" id="ARBA00022801"/>
    </source>
</evidence>
<organism evidence="4 5">
    <name type="scientific">Eutypa lata (strain UCR-EL1)</name>
    <name type="common">Grapevine dieback disease fungus</name>
    <name type="synonym">Eutypa armeniacae</name>
    <dbReference type="NCBI Taxonomy" id="1287681"/>
    <lineage>
        <taxon>Eukaryota</taxon>
        <taxon>Fungi</taxon>
        <taxon>Dikarya</taxon>
        <taxon>Ascomycota</taxon>
        <taxon>Pezizomycotina</taxon>
        <taxon>Sordariomycetes</taxon>
        <taxon>Xylariomycetidae</taxon>
        <taxon>Xylariales</taxon>
        <taxon>Diatrypaceae</taxon>
        <taxon>Eutypa</taxon>
    </lineage>
</organism>
<dbReference type="EC" id="3.5.1.9" evidence="3"/>
<dbReference type="eggNOG" id="ENOG502S28Q">
    <property type="taxonomic scope" value="Eukaryota"/>
</dbReference>
<evidence type="ECO:0000256" key="3">
    <source>
        <dbReference type="HAMAP-Rule" id="MF_03014"/>
    </source>
</evidence>
<dbReference type="EMBL" id="KB706775">
    <property type="protein sequence ID" value="EMR65835.1"/>
    <property type="molecule type" value="Genomic_DNA"/>
</dbReference>
<dbReference type="OrthoDB" id="420264at2759"/>
<feature type="active site" description="Nucleophile" evidence="3">
    <location>
        <position position="107"/>
    </location>
</feature>
<dbReference type="Proteomes" id="UP000012174">
    <property type="component" value="Unassembled WGS sequence"/>
</dbReference>
<dbReference type="STRING" id="1287681.M7TGI0"/>
<keyword evidence="1 3" id="KW-0378">Hydrolase</keyword>
<feature type="short sequence motif" description="HGGXW" evidence="3">
    <location>
        <begin position="10"/>
        <end position="14"/>
    </location>
</feature>
<sequence>MNKYWIIYIHGGAWRDPRIDHKTFANSITCILAHPSATPAQSSIAGFASLDYRLSLHPDFPQDPSVTADSQLRDAIHPAHVNDVYSGLAFLQRRYGFGSRYVLVGHSAGACLALQLLGGLANIENGLEVVLPEVVVPFEGIYAFSGLNSRKGGTYAGFLSAAFGDDPLRWDAAAPLKVSESFCERWADGKLALLGWSKDDDLVDEPEVDAMSARLQRDGVRVVVWKDLSGGHDEIWERGEDVAKMVLWALDDVVRGA</sequence>
<comment type="domain">
    <text evidence="3">The main chain amide nitrogen atoms of the second glycine and its adjacent residue in the HGGXW motif define the oxyanion hole, and stabilize the oxyanion that forms during the nucleophilic attack by the catalytic serine during substrate cleavage.</text>
</comment>
<accession>M7TGI0</accession>
<dbReference type="InterPro" id="IPR050300">
    <property type="entry name" value="GDXG_lipolytic_enzyme"/>
</dbReference>
<comment type="pathway">
    <text evidence="3">Amino-acid degradation; L-tryptophan degradation via kynurenine pathway; L-kynurenine from L-tryptophan: step 2/2.</text>
</comment>
<dbReference type="HOGENOM" id="CLU_016852_0_0_1"/>
<dbReference type="GO" id="GO:0034354">
    <property type="term" value="P:'de novo' NAD+ biosynthetic process from L-tryptophan"/>
    <property type="evidence" value="ECO:0007669"/>
    <property type="project" value="UniProtKB-UniRule"/>
</dbReference>
<dbReference type="KEGG" id="ela:UCREL1_7174"/>
<dbReference type="PANTHER" id="PTHR48081:SF33">
    <property type="entry name" value="KYNURENINE FORMAMIDASE"/>
    <property type="match status" value="1"/>
</dbReference>
<protein>
    <recommendedName>
        <fullName evidence="3">Kynurenine formamidase</fullName>
        <shortName evidence="3">KFA</shortName>
        <shortName evidence="3">KFase</shortName>
        <ecNumber evidence="3">3.5.1.9</ecNumber>
    </recommendedName>
    <alternativeName>
        <fullName evidence="3">Arylformamidase</fullName>
    </alternativeName>
    <alternativeName>
        <fullName evidence="3">N-formylkynurenine formamidase</fullName>
        <shortName evidence="3">FKF</shortName>
    </alternativeName>
</protein>
<dbReference type="ESTHER" id="eutla-m7tgi0">
    <property type="family name" value="Kynurenine-formamidase"/>
</dbReference>
<name>M7TGI0_EUTLA</name>
<dbReference type="HAMAP" id="MF_03014">
    <property type="entry name" value="KFase"/>
    <property type="match status" value="1"/>
</dbReference>
<dbReference type="AlphaFoldDB" id="M7TGI0"/>
<comment type="catalytic activity">
    <reaction evidence="3">
        <text>N-formyl-L-kynurenine + H2O = L-kynurenine + formate + H(+)</text>
        <dbReference type="Rhea" id="RHEA:13009"/>
        <dbReference type="ChEBI" id="CHEBI:15377"/>
        <dbReference type="ChEBI" id="CHEBI:15378"/>
        <dbReference type="ChEBI" id="CHEBI:15740"/>
        <dbReference type="ChEBI" id="CHEBI:57959"/>
        <dbReference type="ChEBI" id="CHEBI:58629"/>
        <dbReference type="EC" id="3.5.1.9"/>
    </reaction>
</comment>
<evidence type="ECO:0000313" key="5">
    <source>
        <dbReference type="Proteomes" id="UP000012174"/>
    </source>
</evidence>
<reference evidence="5" key="1">
    <citation type="journal article" date="2013" name="Genome Announc.">
        <title>Draft genome sequence of the grapevine dieback fungus Eutypa lata UCR-EL1.</title>
        <authorList>
            <person name="Blanco-Ulate B."/>
            <person name="Rolshausen P.E."/>
            <person name="Cantu D."/>
        </authorList>
    </citation>
    <scope>NUCLEOTIDE SEQUENCE [LARGE SCALE GENOMIC DNA]</scope>
    <source>
        <strain evidence="5">UCR-EL1</strain>
    </source>
</reference>
<dbReference type="OMA" id="HSCGGHM"/>
<comment type="similarity">
    <text evidence="3">Belongs to the kynurenine formamidase family.</text>
</comment>
<dbReference type="InterPro" id="IPR027519">
    <property type="entry name" value="KFase_ver/fungi-typ"/>
</dbReference>